<protein>
    <recommendedName>
        <fullName evidence="1">Transposase IS200-like domain-containing protein</fullName>
    </recommendedName>
</protein>
<dbReference type="Pfam" id="PF01797">
    <property type="entry name" value="Y1_Tnp"/>
    <property type="match status" value="1"/>
</dbReference>
<proteinExistence type="predicted"/>
<reference evidence="3" key="1">
    <citation type="submission" date="2017-09" db="EMBL/GenBank/DDBJ databases">
        <title>Depth-based differentiation of microbial function through sediment-hosted aquifers and enrichment of novel symbionts in the deep terrestrial subsurface.</title>
        <authorList>
            <person name="Probst A.J."/>
            <person name="Ladd B."/>
            <person name="Jarett J.K."/>
            <person name="Geller-Mcgrath D.E."/>
            <person name="Sieber C.M.K."/>
            <person name="Emerson J.B."/>
            <person name="Anantharaman K."/>
            <person name="Thomas B.C."/>
            <person name="Malmstrom R."/>
            <person name="Stieglmeier M."/>
            <person name="Klingl A."/>
            <person name="Woyke T."/>
            <person name="Ryan C.M."/>
            <person name="Banfield J.F."/>
        </authorList>
    </citation>
    <scope>NUCLEOTIDE SEQUENCE [LARGE SCALE GENOMIC DNA]</scope>
</reference>
<comment type="caution">
    <text evidence="2">The sequence shown here is derived from an EMBL/GenBank/DDBJ whole genome shotgun (WGS) entry which is preliminary data.</text>
</comment>
<sequence>MPAKNVVKTYVENGYYHIYNRGVEKRVIFLDEQDYSVFLHFLKQYLSPPQPKGTFLTMTGLHLVRPRPVHPLHNEIDLLAHCLMPNHFHLLLKQKTPDGMIKLLRRLCTSYVMYFNKKYNRVGSLFQGTYKAVLIDRDEYLLHLSRYVHLNPVLDKALDKVTPCQEYPFSSYQYYLGKKKAKWLKPKEILEFFKTAQRLNFKDILSYQSFVEDYPRPPEEILGELIME</sequence>
<evidence type="ECO:0000259" key="1">
    <source>
        <dbReference type="SMART" id="SM01321"/>
    </source>
</evidence>
<dbReference type="PANTHER" id="PTHR34322">
    <property type="entry name" value="TRANSPOSASE, Y1_TNP DOMAIN-CONTAINING"/>
    <property type="match status" value="1"/>
</dbReference>
<dbReference type="InterPro" id="IPR036515">
    <property type="entry name" value="Transposase_17_sf"/>
</dbReference>
<organism evidence="2 3">
    <name type="scientific">Candidatus Shapirobacteria bacterium CG_4_9_14_0_2_um_filter_39_11</name>
    <dbReference type="NCBI Taxonomy" id="1974478"/>
    <lineage>
        <taxon>Bacteria</taxon>
        <taxon>Candidatus Shapironibacteriota</taxon>
    </lineage>
</organism>
<dbReference type="InterPro" id="IPR002686">
    <property type="entry name" value="Transposase_17"/>
</dbReference>
<dbReference type="Proteomes" id="UP000229816">
    <property type="component" value="Unassembled WGS sequence"/>
</dbReference>
<dbReference type="GO" id="GO:0004803">
    <property type="term" value="F:transposase activity"/>
    <property type="evidence" value="ECO:0007669"/>
    <property type="project" value="InterPro"/>
</dbReference>
<dbReference type="PANTHER" id="PTHR34322:SF2">
    <property type="entry name" value="TRANSPOSASE IS200-LIKE DOMAIN-CONTAINING PROTEIN"/>
    <property type="match status" value="1"/>
</dbReference>
<name>A0A2M8ESE0_9BACT</name>
<evidence type="ECO:0000313" key="3">
    <source>
        <dbReference type="Proteomes" id="UP000229816"/>
    </source>
</evidence>
<dbReference type="EMBL" id="PFSF01000047">
    <property type="protein sequence ID" value="PJC28040.1"/>
    <property type="molecule type" value="Genomic_DNA"/>
</dbReference>
<dbReference type="Gene3D" id="3.30.70.1290">
    <property type="entry name" value="Transposase IS200-like"/>
    <property type="match status" value="1"/>
</dbReference>
<dbReference type="SMART" id="SM01321">
    <property type="entry name" value="Y1_Tnp"/>
    <property type="match status" value="1"/>
</dbReference>
<accession>A0A2M8ESE0</accession>
<dbReference type="GO" id="GO:0006313">
    <property type="term" value="P:DNA transposition"/>
    <property type="evidence" value="ECO:0007669"/>
    <property type="project" value="InterPro"/>
</dbReference>
<evidence type="ECO:0000313" key="2">
    <source>
        <dbReference type="EMBL" id="PJC28040.1"/>
    </source>
</evidence>
<dbReference type="SUPFAM" id="SSF143422">
    <property type="entry name" value="Transposase IS200-like"/>
    <property type="match status" value="1"/>
</dbReference>
<dbReference type="AlphaFoldDB" id="A0A2M8ESE0"/>
<feature type="domain" description="Transposase IS200-like" evidence="1">
    <location>
        <begin position="11"/>
        <end position="151"/>
    </location>
</feature>
<gene>
    <name evidence="2" type="ORF">CO054_02265</name>
</gene>
<dbReference type="GO" id="GO:0003677">
    <property type="term" value="F:DNA binding"/>
    <property type="evidence" value="ECO:0007669"/>
    <property type="project" value="InterPro"/>
</dbReference>